<dbReference type="Gene3D" id="3.30.70.1440">
    <property type="entry name" value="Multidrug efflux transporter AcrB pore domain"/>
    <property type="match status" value="1"/>
</dbReference>
<feature type="transmembrane region" description="Helical" evidence="1">
    <location>
        <begin position="431"/>
        <end position="453"/>
    </location>
</feature>
<dbReference type="RefSeq" id="WP_379877783.1">
    <property type="nucleotide sequence ID" value="NZ_JBHUIP010000014.1"/>
</dbReference>
<dbReference type="InterPro" id="IPR001036">
    <property type="entry name" value="Acrflvin-R"/>
</dbReference>
<keyword evidence="1" id="KW-0812">Transmembrane</keyword>
<gene>
    <name evidence="2" type="ORF">ACFSM5_17340</name>
</gene>
<dbReference type="PRINTS" id="PR00702">
    <property type="entry name" value="ACRIFLAVINRP"/>
</dbReference>
<dbReference type="SUPFAM" id="SSF82693">
    <property type="entry name" value="Multidrug efflux transporter AcrB pore domain, PN1, PN2, PC1 and PC2 subdomains"/>
    <property type="match status" value="4"/>
</dbReference>
<keyword evidence="1" id="KW-1133">Transmembrane helix</keyword>
<dbReference type="Gene3D" id="3.30.70.1430">
    <property type="entry name" value="Multidrug efflux transporter AcrB pore domain"/>
    <property type="match status" value="2"/>
</dbReference>
<dbReference type="Pfam" id="PF00873">
    <property type="entry name" value="ACR_tran"/>
    <property type="match status" value="1"/>
</dbReference>
<proteinExistence type="predicted"/>
<evidence type="ECO:0000256" key="1">
    <source>
        <dbReference type="SAM" id="Phobius"/>
    </source>
</evidence>
<dbReference type="SUPFAM" id="SSF82714">
    <property type="entry name" value="Multidrug efflux transporter AcrB TolC docking domain, DN and DC subdomains"/>
    <property type="match status" value="2"/>
</dbReference>
<feature type="transmembrane region" description="Helical" evidence="1">
    <location>
        <begin position="959"/>
        <end position="978"/>
    </location>
</feature>
<feature type="transmembrane region" description="Helical" evidence="1">
    <location>
        <begin position="459"/>
        <end position="481"/>
    </location>
</feature>
<feature type="transmembrane region" description="Helical" evidence="1">
    <location>
        <begin position="12"/>
        <end position="29"/>
    </location>
</feature>
<keyword evidence="1" id="KW-0472">Membrane</keyword>
<dbReference type="Proteomes" id="UP001597295">
    <property type="component" value="Unassembled WGS sequence"/>
</dbReference>
<evidence type="ECO:0000313" key="2">
    <source>
        <dbReference type="EMBL" id="MFD2264673.1"/>
    </source>
</evidence>
<dbReference type="Gene3D" id="3.30.2090.10">
    <property type="entry name" value="Multidrug efflux transporter AcrB TolC docking domain, DN and DC subdomains"/>
    <property type="match status" value="2"/>
</dbReference>
<organism evidence="2 3">
    <name type="scientific">Lacibacterium aquatile</name>
    <dbReference type="NCBI Taxonomy" id="1168082"/>
    <lineage>
        <taxon>Bacteria</taxon>
        <taxon>Pseudomonadati</taxon>
        <taxon>Pseudomonadota</taxon>
        <taxon>Alphaproteobacteria</taxon>
        <taxon>Rhodospirillales</taxon>
        <taxon>Rhodospirillaceae</taxon>
    </lineage>
</organism>
<dbReference type="PANTHER" id="PTHR32063:SF21">
    <property type="entry name" value="MULTIDRUG RESISTANCE PROTEIN MDTB"/>
    <property type="match status" value="1"/>
</dbReference>
<keyword evidence="3" id="KW-1185">Reference proteome</keyword>
<dbReference type="Gene3D" id="1.20.1640.10">
    <property type="entry name" value="Multidrug efflux transporter AcrB transmembrane domain"/>
    <property type="match status" value="2"/>
</dbReference>
<name>A0ABW5DU75_9PROT</name>
<dbReference type="Gene3D" id="3.30.70.1320">
    <property type="entry name" value="Multidrug efflux transporter AcrB pore domain like"/>
    <property type="match status" value="1"/>
</dbReference>
<feature type="transmembrane region" description="Helical" evidence="1">
    <location>
        <begin position="899"/>
        <end position="925"/>
    </location>
</feature>
<evidence type="ECO:0000313" key="3">
    <source>
        <dbReference type="Proteomes" id="UP001597295"/>
    </source>
</evidence>
<dbReference type="PANTHER" id="PTHR32063">
    <property type="match status" value="1"/>
</dbReference>
<sequence>MNLSELCIRRPVMTTLMMAAIILAGIAGFRQLPVSALPKVDFPTIVVFATLSGASPEVMANSVATPLEREFSNISGITSMTSTSTQGSTNIVLEFDLNRNIDQAALDVQAALSVAQRRLPKEMTSPPGFRKQNPSDDAILLIALSSPTLPLSQVHEYAETVIGQRLSTITGVSEVSIFGGQKFAVRIQVDPQALAAHNVPISEVQDALASATSTTPLGTLNGPAQTMTLQTTGEPRAAKDFKNLIVAYRNGAPVRLTDIAQVQDSVQNDKIASWYNGVRSITLAIKRQPAANTVEVVDKIKELLPAFRAQVPPSINIDVLNDRSVSIRDSIADVEFTFVLTVILVVLTIFLFLRKFSATVIPSLALPMSIVGTFAGMYLCGFSLNNISLMALTLAVGFVVDDAIVMLENIVRHIEDGMKPYEAAIKGSKEIGFTIISITLSLISVFIPILFMGGVIGRIFFEFAVTISLAILVSGFISLTLTPMLCSRFLSAHQGHQKEGIFGRILEGGFQGMLWSYRVTLRGVMKMKFVALMATLALTAVTIVEFQRMPRGFFPEEDNSMLSIFTEANQDTSFPAMAERQQKLAAIVAGDPDVISVNSVAGGFGSRGQNTGQMFVEVKRKDLRSTKNLPIQDIVGRLRSQLNQVPGINAYVNVVQNLRLGGRQSNLQYQYTLQGLDQAELFAWIPRIEQGMRQIPGVADVSSDLRIRSPQAVVDIDYDRASALGLSTDTIRSTLYSFFGTRQVSTIFTSSNDYPVILEVERKFQEDPAGLGKVYVRSDNGTLVPMETFATVRRAVGPLSVNHQGQLASVTVSFALQPGIALGNVTDQIHKLETDLGLPATISSSFAGSAKVFQDATSNQVALIGVAILAVYIILGVLYESFIHPITILSGLPAAGLGALLTLKVFGMDLSIIAAIGIVMLIGIVKKNAIMMIDFALERKQAGETDAEKAIVEACLIRFRPIMMTTFAAILGVLPIAVGHGAGAELRQPLGISVVGGLIVSQLLTLYITPVIYVYFEKLAAFLKRKPEAEGPTMVPPPAGQAAE</sequence>
<dbReference type="SUPFAM" id="SSF82866">
    <property type="entry name" value="Multidrug efflux transporter AcrB transmembrane domain"/>
    <property type="match status" value="2"/>
</dbReference>
<feature type="transmembrane region" description="Helical" evidence="1">
    <location>
        <begin position="336"/>
        <end position="353"/>
    </location>
</feature>
<feature type="transmembrane region" description="Helical" evidence="1">
    <location>
        <begin position="365"/>
        <end position="384"/>
    </location>
</feature>
<reference evidence="3" key="1">
    <citation type="journal article" date="2019" name="Int. J. Syst. Evol. Microbiol.">
        <title>The Global Catalogue of Microorganisms (GCM) 10K type strain sequencing project: providing services to taxonomists for standard genome sequencing and annotation.</title>
        <authorList>
            <consortium name="The Broad Institute Genomics Platform"/>
            <consortium name="The Broad Institute Genome Sequencing Center for Infectious Disease"/>
            <person name="Wu L."/>
            <person name="Ma J."/>
        </authorList>
    </citation>
    <scope>NUCLEOTIDE SEQUENCE [LARGE SCALE GENOMIC DNA]</scope>
    <source>
        <strain evidence="3">CGMCC 1.19062</strain>
    </source>
</reference>
<accession>A0ABW5DU75</accession>
<feature type="transmembrane region" description="Helical" evidence="1">
    <location>
        <begin position="990"/>
        <end position="1016"/>
    </location>
</feature>
<protein>
    <submittedName>
        <fullName evidence="2">Efflux RND transporter permease subunit</fullName>
    </submittedName>
</protein>
<dbReference type="InterPro" id="IPR027463">
    <property type="entry name" value="AcrB_DN_DC_subdom"/>
</dbReference>
<feature type="transmembrane region" description="Helical" evidence="1">
    <location>
        <begin position="390"/>
        <end position="411"/>
    </location>
</feature>
<comment type="caution">
    <text evidence="2">The sequence shown here is derived from an EMBL/GenBank/DDBJ whole genome shotgun (WGS) entry which is preliminary data.</text>
</comment>
<dbReference type="EMBL" id="JBHUIP010000014">
    <property type="protein sequence ID" value="MFD2264673.1"/>
    <property type="molecule type" value="Genomic_DNA"/>
</dbReference>
<feature type="transmembrane region" description="Helical" evidence="1">
    <location>
        <begin position="861"/>
        <end position="879"/>
    </location>
</feature>